<dbReference type="Pfam" id="PF05901">
    <property type="entry name" value="Excalibur"/>
    <property type="match status" value="1"/>
</dbReference>
<reference evidence="2 3" key="1">
    <citation type="submission" date="2021-04" db="EMBL/GenBank/DDBJ databases">
        <title>Whole genome sequence of Jiella sp. KSK16Y-1.</title>
        <authorList>
            <person name="Tuo L."/>
        </authorList>
    </citation>
    <scope>NUCLEOTIDE SEQUENCE [LARGE SCALE GENOMIC DNA]</scope>
    <source>
        <strain evidence="2 3">KSK16Y-1</strain>
    </source>
</reference>
<accession>A0ABS4BI74</accession>
<dbReference type="RefSeq" id="WP_209594295.1">
    <property type="nucleotide sequence ID" value="NZ_JAGJCF010000005.1"/>
</dbReference>
<name>A0ABS4BI74_9HYPH</name>
<evidence type="ECO:0000313" key="2">
    <source>
        <dbReference type="EMBL" id="MBP0615876.1"/>
    </source>
</evidence>
<dbReference type="Proteomes" id="UP000678276">
    <property type="component" value="Unassembled WGS sequence"/>
</dbReference>
<protein>
    <submittedName>
        <fullName evidence="2">Excalibur calcium-binding domain-containing protein</fullName>
    </submittedName>
</protein>
<gene>
    <name evidence="2" type="ORF">J6595_09815</name>
</gene>
<keyword evidence="3" id="KW-1185">Reference proteome</keyword>
<evidence type="ECO:0000313" key="3">
    <source>
        <dbReference type="Proteomes" id="UP000678276"/>
    </source>
</evidence>
<organism evidence="2 3">
    <name type="scientific">Jiella mangrovi</name>
    <dbReference type="NCBI Taxonomy" id="2821407"/>
    <lineage>
        <taxon>Bacteria</taxon>
        <taxon>Pseudomonadati</taxon>
        <taxon>Pseudomonadota</taxon>
        <taxon>Alphaproteobacteria</taxon>
        <taxon>Hyphomicrobiales</taxon>
        <taxon>Aurantimonadaceae</taxon>
        <taxon>Jiella</taxon>
    </lineage>
</organism>
<sequence length="112" mass="12144">MTYRDTPFVGRRHRHGVLTTFCVALIVGFGAIGEGEARPQQDLVPQVEAVQNSGGLLAQGRRTCKSVSTCEEAVRLWCGGYSRADGDKDGIPCETVCSTKQEVDEIRARIGC</sequence>
<dbReference type="EMBL" id="JAGJCF010000005">
    <property type="protein sequence ID" value="MBP0615876.1"/>
    <property type="molecule type" value="Genomic_DNA"/>
</dbReference>
<dbReference type="InterPro" id="IPR008613">
    <property type="entry name" value="Excalibur_Ca-bd_domain"/>
</dbReference>
<proteinExistence type="predicted"/>
<evidence type="ECO:0000259" key="1">
    <source>
        <dbReference type="Pfam" id="PF05901"/>
    </source>
</evidence>
<comment type="caution">
    <text evidence="2">The sequence shown here is derived from an EMBL/GenBank/DDBJ whole genome shotgun (WGS) entry which is preliminary data.</text>
</comment>
<feature type="domain" description="Excalibur calcium-binding" evidence="1">
    <location>
        <begin position="61"/>
        <end position="94"/>
    </location>
</feature>